<organism evidence="15 16">
    <name type="scientific">Ligilactobacillus saerimneri</name>
    <dbReference type="NCBI Taxonomy" id="228229"/>
    <lineage>
        <taxon>Bacteria</taxon>
        <taxon>Bacillati</taxon>
        <taxon>Bacillota</taxon>
        <taxon>Bacilli</taxon>
        <taxon>Lactobacillales</taxon>
        <taxon>Lactobacillaceae</taxon>
        <taxon>Ligilactobacillus</taxon>
    </lineage>
</organism>
<dbReference type="InterPro" id="IPR046886">
    <property type="entry name" value="RsmE_MTase_dom"/>
</dbReference>
<evidence type="ECO:0000256" key="10">
    <source>
        <dbReference type="ARBA" id="ARBA00025699"/>
    </source>
</evidence>
<reference evidence="15 16" key="1">
    <citation type="submission" date="2020-01" db="EMBL/GenBank/DDBJ databases">
        <title>Complete and circular genome sequences of six lactobacillus isolates from horses.</title>
        <authorList>
            <person name="Hassan H.M."/>
        </authorList>
    </citation>
    <scope>NUCLEOTIDE SEQUENCE [LARGE SCALE GENOMIC DNA]</scope>
    <source>
        <strain evidence="15 16">1A</strain>
    </source>
</reference>
<dbReference type="AlphaFoldDB" id="A0A7H9EL75"/>
<gene>
    <name evidence="15" type="ORF">GTO87_04990</name>
</gene>
<evidence type="ECO:0000256" key="4">
    <source>
        <dbReference type="ARBA" id="ARBA00013673"/>
    </source>
</evidence>
<dbReference type="KEGG" id="lsw:GTO87_04990"/>
<dbReference type="InterPro" id="IPR046887">
    <property type="entry name" value="RsmE_PUA-like"/>
</dbReference>
<dbReference type="GO" id="GO:0070042">
    <property type="term" value="F:rRNA (uridine-N3-)-methyltransferase activity"/>
    <property type="evidence" value="ECO:0007669"/>
    <property type="project" value="TreeGrafter"/>
</dbReference>
<evidence type="ECO:0000256" key="8">
    <source>
        <dbReference type="ARBA" id="ARBA00022679"/>
    </source>
</evidence>
<dbReference type="SUPFAM" id="SSF75217">
    <property type="entry name" value="alpha/beta knot"/>
    <property type="match status" value="1"/>
</dbReference>
<keyword evidence="6 12" id="KW-0698">rRNA processing</keyword>
<dbReference type="NCBIfam" id="NF008691">
    <property type="entry name" value="PRK11713.1-4"/>
    <property type="match status" value="1"/>
</dbReference>
<dbReference type="EMBL" id="CP047418">
    <property type="protein sequence ID" value="QLL78017.1"/>
    <property type="molecule type" value="Genomic_DNA"/>
</dbReference>
<feature type="domain" description="Ribosomal RNA small subunit methyltransferase E methyltransferase" evidence="13">
    <location>
        <begin position="73"/>
        <end position="243"/>
    </location>
</feature>
<dbReference type="RefSeq" id="WP_009554290.1">
    <property type="nucleotide sequence ID" value="NZ_CAUWBC010000015.1"/>
</dbReference>
<dbReference type="CDD" id="cd18084">
    <property type="entry name" value="RsmE-like"/>
    <property type="match status" value="1"/>
</dbReference>
<dbReference type="Pfam" id="PF20260">
    <property type="entry name" value="PUA_4"/>
    <property type="match status" value="1"/>
</dbReference>
<dbReference type="InterPro" id="IPR015947">
    <property type="entry name" value="PUA-like_sf"/>
</dbReference>
<dbReference type="NCBIfam" id="TIGR00046">
    <property type="entry name" value="RsmE family RNA methyltransferase"/>
    <property type="match status" value="1"/>
</dbReference>
<proteinExistence type="inferred from homology"/>
<dbReference type="EC" id="2.1.1.193" evidence="3 12"/>
<dbReference type="GO" id="GO:0005737">
    <property type="term" value="C:cytoplasm"/>
    <property type="evidence" value="ECO:0007669"/>
    <property type="project" value="UniProtKB-SubCell"/>
</dbReference>
<evidence type="ECO:0000256" key="2">
    <source>
        <dbReference type="ARBA" id="ARBA00005528"/>
    </source>
</evidence>
<sequence length="254" mass="27800">MQHYFIDQELNLGMELTLPAELYQHAIVVLRKQVGDQFELVDIHQTVSIVTVTQIEKKTAQVKVVEQLDQNAELPVAITIACGLPKNDKKTELIVEKGTEMGATSFIFFPSQYAIGKWNKQKVAKKLERLQKKATSAAEQSHRNVVPTVEYRENLAAVADGNYDCRLVAYEEAGKTGEKSVLAQALTNLVTSNSAARLIAVFGPEGGIAPAEIDLLKAHGFAICGLGPRILRAETAPLYFLGACSYQLELASVD</sequence>
<evidence type="ECO:0000256" key="5">
    <source>
        <dbReference type="ARBA" id="ARBA00022490"/>
    </source>
</evidence>
<dbReference type="Gene3D" id="3.40.1280.10">
    <property type="match status" value="1"/>
</dbReference>
<protein>
    <recommendedName>
        <fullName evidence="4 12">Ribosomal RNA small subunit methyltransferase E</fullName>
        <ecNumber evidence="3 12">2.1.1.193</ecNumber>
    </recommendedName>
</protein>
<dbReference type="PANTHER" id="PTHR30027:SF3">
    <property type="entry name" value="16S RRNA (URACIL(1498)-N(3))-METHYLTRANSFERASE"/>
    <property type="match status" value="1"/>
</dbReference>
<evidence type="ECO:0000256" key="11">
    <source>
        <dbReference type="ARBA" id="ARBA00047944"/>
    </source>
</evidence>
<evidence type="ECO:0000256" key="7">
    <source>
        <dbReference type="ARBA" id="ARBA00022603"/>
    </source>
</evidence>
<comment type="catalytic activity">
    <reaction evidence="11 12">
        <text>uridine(1498) in 16S rRNA + S-adenosyl-L-methionine = N(3)-methyluridine(1498) in 16S rRNA + S-adenosyl-L-homocysteine + H(+)</text>
        <dbReference type="Rhea" id="RHEA:42920"/>
        <dbReference type="Rhea" id="RHEA-COMP:10283"/>
        <dbReference type="Rhea" id="RHEA-COMP:10284"/>
        <dbReference type="ChEBI" id="CHEBI:15378"/>
        <dbReference type="ChEBI" id="CHEBI:57856"/>
        <dbReference type="ChEBI" id="CHEBI:59789"/>
        <dbReference type="ChEBI" id="CHEBI:65315"/>
        <dbReference type="ChEBI" id="CHEBI:74502"/>
        <dbReference type="EC" id="2.1.1.193"/>
    </reaction>
</comment>
<dbReference type="Proteomes" id="UP000510886">
    <property type="component" value="Chromosome"/>
</dbReference>
<evidence type="ECO:0000256" key="6">
    <source>
        <dbReference type="ARBA" id="ARBA00022552"/>
    </source>
</evidence>
<evidence type="ECO:0000259" key="14">
    <source>
        <dbReference type="Pfam" id="PF20260"/>
    </source>
</evidence>
<dbReference type="Pfam" id="PF04452">
    <property type="entry name" value="Methyltrans_RNA"/>
    <property type="match status" value="1"/>
</dbReference>
<evidence type="ECO:0000313" key="16">
    <source>
        <dbReference type="Proteomes" id="UP000510886"/>
    </source>
</evidence>
<name>A0A7H9EL75_9LACO</name>
<evidence type="ECO:0000256" key="3">
    <source>
        <dbReference type="ARBA" id="ARBA00012328"/>
    </source>
</evidence>
<evidence type="ECO:0000256" key="1">
    <source>
        <dbReference type="ARBA" id="ARBA00004496"/>
    </source>
</evidence>
<evidence type="ECO:0000256" key="9">
    <source>
        <dbReference type="ARBA" id="ARBA00022691"/>
    </source>
</evidence>
<keyword evidence="5 12" id="KW-0963">Cytoplasm</keyword>
<dbReference type="PIRSF" id="PIRSF015601">
    <property type="entry name" value="MTase_slr0722"/>
    <property type="match status" value="1"/>
</dbReference>
<comment type="similarity">
    <text evidence="2 12">Belongs to the RNA methyltransferase RsmE family.</text>
</comment>
<keyword evidence="9 12" id="KW-0949">S-adenosyl-L-methionine</keyword>
<dbReference type="SUPFAM" id="SSF88697">
    <property type="entry name" value="PUA domain-like"/>
    <property type="match status" value="1"/>
</dbReference>
<evidence type="ECO:0000259" key="13">
    <source>
        <dbReference type="Pfam" id="PF04452"/>
    </source>
</evidence>
<evidence type="ECO:0000256" key="12">
    <source>
        <dbReference type="PIRNR" id="PIRNR015601"/>
    </source>
</evidence>
<dbReference type="InterPro" id="IPR029026">
    <property type="entry name" value="tRNA_m1G_MTases_N"/>
</dbReference>
<comment type="subcellular location">
    <subcellularLocation>
        <location evidence="1 12">Cytoplasm</location>
    </subcellularLocation>
</comment>
<keyword evidence="7 12" id="KW-0489">Methyltransferase</keyword>
<feature type="domain" description="Ribosomal RNA small subunit methyltransferase E PUA-like" evidence="14">
    <location>
        <begin position="19"/>
        <end position="64"/>
    </location>
</feature>
<dbReference type="InterPro" id="IPR029028">
    <property type="entry name" value="Alpha/beta_knot_MTases"/>
</dbReference>
<comment type="function">
    <text evidence="10 12">Specifically methylates the N3 position of the uracil ring of uridine 1498 (m3U1498) in 16S rRNA. Acts on the fully assembled 30S ribosomal subunit.</text>
</comment>
<dbReference type="PANTHER" id="PTHR30027">
    <property type="entry name" value="RIBOSOMAL RNA SMALL SUBUNIT METHYLTRANSFERASE E"/>
    <property type="match status" value="1"/>
</dbReference>
<dbReference type="InterPro" id="IPR006700">
    <property type="entry name" value="RsmE"/>
</dbReference>
<accession>A0A7H9EL75</accession>
<dbReference type="GO" id="GO:0070475">
    <property type="term" value="P:rRNA base methylation"/>
    <property type="evidence" value="ECO:0007669"/>
    <property type="project" value="TreeGrafter"/>
</dbReference>
<evidence type="ECO:0000313" key="15">
    <source>
        <dbReference type="EMBL" id="QLL78017.1"/>
    </source>
</evidence>
<keyword evidence="8 12" id="KW-0808">Transferase</keyword>